<protein>
    <submittedName>
        <fullName evidence="1">Uncharacterized protein</fullName>
    </submittedName>
</protein>
<proteinExistence type="predicted"/>
<reference evidence="2" key="2">
    <citation type="submission" date="2015-01" db="EMBL/GenBank/DDBJ databases">
        <title>Evolutionary Origins and Diversification of the Mycorrhizal Mutualists.</title>
        <authorList>
            <consortium name="DOE Joint Genome Institute"/>
            <consortium name="Mycorrhizal Genomics Consortium"/>
            <person name="Kohler A."/>
            <person name="Kuo A."/>
            <person name="Nagy L.G."/>
            <person name="Floudas D."/>
            <person name="Copeland A."/>
            <person name="Barry K.W."/>
            <person name="Cichocki N."/>
            <person name="Veneault-Fourrey C."/>
            <person name="LaButti K."/>
            <person name="Lindquist E.A."/>
            <person name="Lipzen A."/>
            <person name="Lundell T."/>
            <person name="Morin E."/>
            <person name="Murat C."/>
            <person name="Riley R."/>
            <person name="Ohm R."/>
            <person name="Sun H."/>
            <person name="Tunlid A."/>
            <person name="Henrissat B."/>
            <person name="Grigoriev I.V."/>
            <person name="Hibbett D.S."/>
            <person name="Martin F."/>
        </authorList>
    </citation>
    <scope>NUCLEOTIDE SEQUENCE [LARGE SCALE GENOMIC DNA]</scope>
    <source>
        <strain evidence="2">Foug A</strain>
    </source>
</reference>
<dbReference type="AlphaFoldDB" id="A0A0C3A663"/>
<accession>A0A0C3A663</accession>
<sequence>MAPMGIAGTQLTRKERMYPFALVTTLFFTWGFSYGVRSLSYSLSKLNNPH</sequence>
<organism evidence="1 2">
    <name type="scientific">Scleroderma citrinum Foug A</name>
    <dbReference type="NCBI Taxonomy" id="1036808"/>
    <lineage>
        <taxon>Eukaryota</taxon>
        <taxon>Fungi</taxon>
        <taxon>Dikarya</taxon>
        <taxon>Basidiomycota</taxon>
        <taxon>Agaricomycotina</taxon>
        <taxon>Agaricomycetes</taxon>
        <taxon>Agaricomycetidae</taxon>
        <taxon>Boletales</taxon>
        <taxon>Sclerodermatineae</taxon>
        <taxon>Sclerodermataceae</taxon>
        <taxon>Scleroderma</taxon>
    </lineage>
</organism>
<dbReference type="Proteomes" id="UP000053989">
    <property type="component" value="Unassembled WGS sequence"/>
</dbReference>
<dbReference type="HOGENOM" id="CLU_3125893_0_0_1"/>
<name>A0A0C3A663_9AGAM</name>
<reference evidence="1 2" key="1">
    <citation type="submission" date="2014-04" db="EMBL/GenBank/DDBJ databases">
        <authorList>
            <consortium name="DOE Joint Genome Institute"/>
            <person name="Kuo A."/>
            <person name="Kohler A."/>
            <person name="Nagy L.G."/>
            <person name="Floudas D."/>
            <person name="Copeland A."/>
            <person name="Barry K.W."/>
            <person name="Cichocki N."/>
            <person name="Veneault-Fourrey C."/>
            <person name="LaButti K."/>
            <person name="Lindquist E.A."/>
            <person name="Lipzen A."/>
            <person name="Lundell T."/>
            <person name="Morin E."/>
            <person name="Murat C."/>
            <person name="Sun H."/>
            <person name="Tunlid A."/>
            <person name="Henrissat B."/>
            <person name="Grigoriev I.V."/>
            <person name="Hibbett D.S."/>
            <person name="Martin F."/>
            <person name="Nordberg H.P."/>
            <person name="Cantor M.N."/>
            <person name="Hua S.X."/>
        </authorList>
    </citation>
    <scope>NUCLEOTIDE SEQUENCE [LARGE SCALE GENOMIC DNA]</scope>
    <source>
        <strain evidence="1 2">Foug A</strain>
    </source>
</reference>
<evidence type="ECO:0000313" key="2">
    <source>
        <dbReference type="Proteomes" id="UP000053989"/>
    </source>
</evidence>
<dbReference type="EMBL" id="KN822007">
    <property type="protein sequence ID" value="KIM69173.1"/>
    <property type="molecule type" value="Genomic_DNA"/>
</dbReference>
<dbReference type="OrthoDB" id="546893at2759"/>
<evidence type="ECO:0000313" key="1">
    <source>
        <dbReference type="EMBL" id="KIM69173.1"/>
    </source>
</evidence>
<dbReference type="InParanoid" id="A0A0C3A663"/>
<keyword evidence="2" id="KW-1185">Reference proteome</keyword>
<gene>
    <name evidence="1" type="ORF">SCLCIDRAFT_19800</name>
</gene>